<dbReference type="PROSITE" id="PS50110">
    <property type="entry name" value="RESPONSE_REGULATORY"/>
    <property type="match status" value="1"/>
</dbReference>
<dbReference type="InterPro" id="IPR007492">
    <property type="entry name" value="LytTR_DNA-bd_dom"/>
</dbReference>
<dbReference type="InterPro" id="IPR001789">
    <property type="entry name" value="Sig_transdc_resp-reg_receiver"/>
</dbReference>
<dbReference type="GO" id="GO:0005829">
    <property type="term" value="C:cytosol"/>
    <property type="evidence" value="ECO:0007669"/>
    <property type="project" value="TreeGrafter"/>
</dbReference>
<name>A0A4U6CX13_9BACT</name>
<dbReference type="GO" id="GO:0006355">
    <property type="term" value="P:regulation of DNA-templated transcription"/>
    <property type="evidence" value="ECO:0007669"/>
    <property type="project" value="TreeGrafter"/>
</dbReference>
<accession>A0A4U6CX13</accession>
<organism evidence="5 6">
    <name type="scientific">Dyadobacter frigoris</name>
    <dbReference type="NCBI Taxonomy" id="2576211"/>
    <lineage>
        <taxon>Bacteria</taxon>
        <taxon>Pseudomonadati</taxon>
        <taxon>Bacteroidota</taxon>
        <taxon>Cytophagia</taxon>
        <taxon>Cytophagales</taxon>
        <taxon>Spirosomataceae</taxon>
        <taxon>Dyadobacter</taxon>
    </lineage>
</organism>
<proteinExistence type="predicted"/>
<dbReference type="SMART" id="SM00850">
    <property type="entry name" value="LytTR"/>
    <property type="match status" value="1"/>
</dbReference>
<feature type="modified residue" description="4-aspartylphosphate" evidence="2">
    <location>
        <position position="57"/>
    </location>
</feature>
<dbReference type="Pfam" id="PF04397">
    <property type="entry name" value="LytTR"/>
    <property type="match status" value="1"/>
</dbReference>
<dbReference type="Pfam" id="PF00072">
    <property type="entry name" value="Response_reg"/>
    <property type="match status" value="1"/>
</dbReference>
<dbReference type="AlphaFoldDB" id="A0A4U6CX13"/>
<evidence type="ECO:0000313" key="6">
    <source>
        <dbReference type="Proteomes" id="UP000304900"/>
    </source>
</evidence>
<evidence type="ECO:0000313" key="5">
    <source>
        <dbReference type="EMBL" id="TKT89309.1"/>
    </source>
</evidence>
<reference evidence="5 6" key="1">
    <citation type="submission" date="2019-05" db="EMBL/GenBank/DDBJ databases">
        <title>Dyadobacter AR-3-8 sp. nov., isolated from arctic soil.</title>
        <authorList>
            <person name="Chaudhary D.K."/>
        </authorList>
    </citation>
    <scope>NUCLEOTIDE SEQUENCE [LARGE SCALE GENOMIC DNA]</scope>
    <source>
        <strain evidence="5 6">AR-3-8</strain>
    </source>
</reference>
<dbReference type="GO" id="GO:0032993">
    <property type="term" value="C:protein-DNA complex"/>
    <property type="evidence" value="ECO:0007669"/>
    <property type="project" value="TreeGrafter"/>
</dbReference>
<sequence length="262" mass="30116">MSAILQCFIIDDEPGAREVIRKFVARVPFLEVVGEFGNAVDALFQMQRLKPDLIFLDVEMPEMNGFEFIRSLKGNMRPKILMFSAYSDYALEGFEHEVTDYLLKPVSFERFIRAINRVTELPSLKTENTEIRQQDLTASMPLKLPSPTKREQNGSDFLLIKEDKKLVRVIPEEILLIEAMKDYIKIFLPGKTIITLNTMTKMETMLPVNRFIRVNRSNIIRINAIEEIDGNQITTIDGKKVDIGVTYREVVLEALKKAAENK</sequence>
<keyword evidence="1" id="KW-0238">DNA-binding</keyword>
<feature type="domain" description="HTH LytTR-type" evidence="4">
    <location>
        <begin position="158"/>
        <end position="257"/>
    </location>
</feature>
<keyword evidence="6" id="KW-1185">Reference proteome</keyword>
<dbReference type="SMART" id="SM00448">
    <property type="entry name" value="REC"/>
    <property type="match status" value="1"/>
</dbReference>
<dbReference type="EMBL" id="SZVO01000012">
    <property type="protein sequence ID" value="TKT89309.1"/>
    <property type="molecule type" value="Genomic_DNA"/>
</dbReference>
<protein>
    <submittedName>
        <fullName evidence="5">Response regulator transcription factor</fullName>
    </submittedName>
</protein>
<dbReference type="Proteomes" id="UP000304900">
    <property type="component" value="Unassembled WGS sequence"/>
</dbReference>
<dbReference type="GO" id="GO:0000156">
    <property type="term" value="F:phosphorelay response regulator activity"/>
    <property type="evidence" value="ECO:0007669"/>
    <property type="project" value="TreeGrafter"/>
</dbReference>
<dbReference type="Gene3D" id="2.40.50.1020">
    <property type="entry name" value="LytTr DNA-binding domain"/>
    <property type="match status" value="1"/>
</dbReference>
<dbReference type="SUPFAM" id="SSF52172">
    <property type="entry name" value="CheY-like"/>
    <property type="match status" value="1"/>
</dbReference>
<dbReference type="InterPro" id="IPR011006">
    <property type="entry name" value="CheY-like_superfamily"/>
</dbReference>
<dbReference type="GO" id="GO:0000976">
    <property type="term" value="F:transcription cis-regulatory region binding"/>
    <property type="evidence" value="ECO:0007669"/>
    <property type="project" value="TreeGrafter"/>
</dbReference>
<gene>
    <name evidence="5" type="ORF">FDK13_23430</name>
</gene>
<dbReference type="Gene3D" id="3.40.50.2300">
    <property type="match status" value="1"/>
</dbReference>
<evidence type="ECO:0000256" key="2">
    <source>
        <dbReference type="PROSITE-ProRule" id="PRU00169"/>
    </source>
</evidence>
<evidence type="ECO:0000256" key="1">
    <source>
        <dbReference type="ARBA" id="ARBA00023125"/>
    </source>
</evidence>
<dbReference type="InterPro" id="IPR039420">
    <property type="entry name" value="WalR-like"/>
</dbReference>
<dbReference type="PANTHER" id="PTHR48111:SF17">
    <property type="entry name" value="TRANSCRIPTIONAL REGULATORY PROTEIN YPDB"/>
    <property type="match status" value="1"/>
</dbReference>
<evidence type="ECO:0000259" key="4">
    <source>
        <dbReference type="PROSITE" id="PS50930"/>
    </source>
</evidence>
<dbReference type="OrthoDB" id="1646880at2"/>
<dbReference type="RefSeq" id="WP_137342446.1">
    <property type="nucleotide sequence ID" value="NZ_BSQH01000030.1"/>
</dbReference>
<dbReference type="PANTHER" id="PTHR48111">
    <property type="entry name" value="REGULATOR OF RPOS"/>
    <property type="match status" value="1"/>
</dbReference>
<comment type="caution">
    <text evidence="5">The sequence shown here is derived from an EMBL/GenBank/DDBJ whole genome shotgun (WGS) entry which is preliminary data.</text>
</comment>
<dbReference type="PROSITE" id="PS50930">
    <property type="entry name" value="HTH_LYTTR"/>
    <property type="match status" value="1"/>
</dbReference>
<keyword evidence="2" id="KW-0597">Phosphoprotein</keyword>
<evidence type="ECO:0000259" key="3">
    <source>
        <dbReference type="PROSITE" id="PS50110"/>
    </source>
</evidence>
<feature type="domain" description="Response regulatory" evidence="3">
    <location>
        <begin position="6"/>
        <end position="119"/>
    </location>
</feature>